<sequence length="362" mass="38243">MRFAFTEEQEELRSTVRKLLDRHGGPPIPDPGAPDAGFDPALWKQLGEIGAHALAIPEEHDGVGATLLETLIVVEELGRRLVNNPFLGSSVLSAQALLAAGNTEACERLLPGIASGEQVVSLAWAEADSPWSVSTFATSAELGAEGWRIDGRKTLVLDATRADVLLVVAMADGEASLFEVSPSTTATASTPLDLTRSIGEVHLSGTSAQLIGAAPLQRITDAAAAAVAAESIGAAQRWLHETVEYTKLRKQFGRPIGSFQAIKHRLADCYAAIESARSLSYAASWAVSTQDDQAGELASMAKSACCEAYSLIAAEGVQLHGGIGITWEHEAHLHLKRAHAAKHLFGTPQSHRASLPLRGTAD</sequence>
<organism evidence="8 9">
    <name type="scientific">Saccharopolyspora oryzae</name>
    <dbReference type="NCBI Taxonomy" id="2997343"/>
    <lineage>
        <taxon>Bacteria</taxon>
        <taxon>Bacillati</taxon>
        <taxon>Actinomycetota</taxon>
        <taxon>Actinomycetes</taxon>
        <taxon>Pseudonocardiales</taxon>
        <taxon>Pseudonocardiaceae</taxon>
        <taxon>Saccharopolyspora</taxon>
    </lineage>
</organism>
<comment type="similarity">
    <text evidence="2">Belongs to the acyl-CoA dehydrogenase family.</text>
</comment>
<comment type="cofactor">
    <cofactor evidence="1">
        <name>FAD</name>
        <dbReference type="ChEBI" id="CHEBI:57692"/>
    </cofactor>
</comment>
<name>A0ABT4UY67_9PSEU</name>
<evidence type="ECO:0000256" key="4">
    <source>
        <dbReference type="ARBA" id="ARBA00022827"/>
    </source>
</evidence>
<dbReference type="Pfam" id="PF02771">
    <property type="entry name" value="Acyl-CoA_dh_N"/>
    <property type="match status" value="1"/>
</dbReference>
<evidence type="ECO:0000313" key="8">
    <source>
        <dbReference type="EMBL" id="MDA3626654.1"/>
    </source>
</evidence>
<dbReference type="Gene3D" id="1.10.540.10">
    <property type="entry name" value="Acyl-CoA dehydrogenase/oxidase, N-terminal domain"/>
    <property type="match status" value="1"/>
</dbReference>
<dbReference type="SUPFAM" id="SSF56645">
    <property type="entry name" value="Acyl-CoA dehydrogenase NM domain-like"/>
    <property type="match status" value="1"/>
</dbReference>
<feature type="domain" description="Acyl-CoA dehydrogenase/oxidase C-terminal" evidence="6">
    <location>
        <begin position="223"/>
        <end position="353"/>
    </location>
</feature>
<reference evidence="8 9" key="1">
    <citation type="submission" date="2022-11" db="EMBL/GenBank/DDBJ databases">
        <title>Draft genome sequence of Saccharopolyspora sp. WRP15-2 isolated from rhizosphere soils of wild rice in Thailand.</title>
        <authorList>
            <person name="Duangmal K."/>
            <person name="Kammanee S."/>
            <person name="Muangham S."/>
        </authorList>
    </citation>
    <scope>NUCLEOTIDE SEQUENCE [LARGE SCALE GENOMIC DNA]</scope>
    <source>
        <strain evidence="8 9">WRP15-2</strain>
    </source>
</reference>
<keyword evidence="5" id="KW-0560">Oxidoreductase</keyword>
<dbReference type="InterPro" id="IPR036250">
    <property type="entry name" value="AcylCo_DH-like_C"/>
</dbReference>
<evidence type="ECO:0000256" key="1">
    <source>
        <dbReference type="ARBA" id="ARBA00001974"/>
    </source>
</evidence>
<dbReference type="InterPro" id="IPR037069">
    <property type="entry name" value="AcylCoA_DH/ox_N_sf"/>
</dbReference>
<evidence type="ECO:0000256" key="3">
    <source>
        <dbReference type="ARBA" id="ARBA00022630"/>
    </source>
</evidence>
<dbReference type="InterPro" id="IPR046373">
    <property type="entry name" value="Acyl-CoA_Oxase/DH_mid-dom_sf"/>
</dbReference>
<dbReference type="EMBL" id="JAQGLA010000018">
    <property type="protein sequence ID" value="MDA3626654.1"/>
    <property type="molecule type" value="Genomic_DNA"/>
</dbReference>
<evidence type="ECO:0000256" key="5">
    <source>
        <dbReference type="ARBA" id="ARBA00023002"/>
    </source>
</evidence>
<dbReference type="InterPro" id="IPR009075">
    <property type="entry name" value="AcylCo_DH/oxidase_C"/>
</dbReference>
<evidence type="ECO:0000313" key="9">
    <source>
        <dbReference type="Proteomes" id="UP001210380"/>
    </source>
</evidence>
<accession>A0ABT4UY67</accession>
<dbReference type="Gene3D" id="1.20.140.10">
    <property type="entry name" value="Butyryl-CoA Dehydrogenase, subunit A, domain 3"/>
    <property type="match status" value="1"/>
</dbReference>
<dbReference type="InterPro" id="IPR013786">
    <property type="entry name" value="AcylCoA_DH/ox_N"/>
</dbReference>
<dbReference type="CDD" id="cd00567">
    <property type="entry name" value="ACAD"/>
    <property type="match status" value="1"/>
</dbReference>
<gene>
    <name evidence="8" type="ORF">OU415_14505</name>
</gene>
<dbReference type="InterPro" id="IPR009100">
    <property type="entry name" value="AcylCoA_DH/oxidase_NM_dom_sf"/>
</dbReference>
<comment type="caution">
    <text evidence="8">The sequence shown here is derived from an EMBL/GenBank/DDBJ whole genome shotgun (WGS) entry which is preliminary data.</text>
</comment>
<evidence type="ECO:0000259" key="7">
    <source>
        <dbReference type="Pfam" id="PF02771"/>
    </source>
</evidence>
<dbReference type="PANTHER" id="PTHR43884:SF20">
    <property type="entry name" value="ACYL-COA DEHYDROGENASE FADE28"/>
    <property type="match status" value="1"/>
</dbReference>
<protein>
    <submittedName>
        <fullName evidence="8">Acyl-CoA/acyl-ACP dehydrogenase</fullName>
    </submittedName>
</protein>
<dbReference type="PANTHER" id="PTHR43884">
    <property type="entry name" value="ACYL-COA DEHYDROGENASE"/>
    <property type="match status" value="1"/>
</dbReference>
<keyword evidence="9" id="KW-1185">Reference proteome</keyword>
<dbReference type="SUPFAM" id="SSF47203">
    <property type="entry name" value="Acyl-CoA dehydrogenase C-terminal domain-like"/>
    <property type="match status" value="1"/>
</dbReference>
<dbReference type="Proteomes" id="UP001210380">
    <property type="component" value="Unassembled WGS sequence"/>
</dbReference>
<keyword evidence="3" id="KW-0285">Flavoprotein</keyword>
<feature type="domain" description="Acyl-CoA dehydrogenase/oxidase N-terminal" evidence="7">
    <location>
        <begin position="6"/>
        <end position="117"/>
    </location>
</feature>
<evidence type="ECO:0000256" key="2">
    <source>
        <dbReference type="ARBA" id="ARBA00009347"/>
    </source>
</evidence>
<dbReference type="Pfam" id="PF00441">
    <property type="entry name" value="Acyl-CoA_dh_1"/>
    <property type="match status" value="1"/>
</dbReference>
<keyword evidence="4" id="KW-0274">FAD</keyword>
<dbReference type="Gene3D" id="2.40.110.10">
    <property type="entry name" value="Butyryl-CoA Dehydrogenase, subunit A, domain 2"/>
    <property type="match status" value="1"/>
</dbReference>
<proteinExistence type="inferred from homology"/>
<evidence type="ECO:0000259" key="6">
    <source>
        <dbReference type="Pfam" id="PF00441"/>
    </source>
</evidence>
<dbReference type="RefSeq" id="WP_270949261.1">
    <property type="nucleotide sequence ID" value="NZ_JAQGLA010000018.1"/>
</dbReference>